<feature type="transmembrane region" description="Helical" evidence="1">
    <location>
        <begin position="20"/>
        <end position="41"/>
    </location>
</feature>
<sequence length="604" mass="67434">MKKIIRSTGVFLRAMPHFLVFELLFKLLLLAIGTPILAMLLKMTMKLAGVTYLNDENLLAYLKHPSTIVVIIMMLFAFAFFSFVELSALAACFACYSRKKRIWAGGMFRTGLRSFGKVFKGSGIPAFLAYMAVMPLAQFSLSSGMFMAPLMPLMRRIFYSVNSKAAVAAYILVQLLFIILMISSCYSIHYLILTKNSFRDCVKKSKEKMSGQRFRMIFSLFLWSISVVLLIGLVTFGLSFIIIFIIKGFSAPNAAFKSALKVLRYAFSVFTAVSAFFSAPAVMWWLTERFLADEKEEELTLPDSNEQKLHRGRKAAVGAVLLATAVVMNLSYFKALYRGNINLNVGIITRTHVTAHRGFSRKAPENTMPAFQAALDCGADFIELDVQLTKDGELVVIHDDKLDRTTDGKGYVKNYTFEELSKLSAGKWFGKEHAFDDVQIPLLSEVLELTGDDIMLNIEIKKSGDPKATAEKTVALIEEYGVVNSCYVTSFSYPALKKVKQLNPKIKTAFIANLATATSYAQLPYIDAVSMNYLFVNQSVVNTAHHHGKRVFVWTVDRQSEMQKMMALGVDNIITDCPDKAMEVVDSQKVGDTVLTVLKSIFGS</sequence>
<keyword evidence="1" id="KW-1133">Transmembrane helix</keyword>
<dbReference type="InterPro" id="IPR018476">
    <property type="entry name" value="GlyceroP-diester-Pdiesterase_M"/>
</dbReference>
<feature type="transmembrane region" description="Helical" evidence="1">
    <location>
        <begin position="265"/>
        <end position="286"/>
    </location>
</feature>
<dbReference type="SUPFAM" id="SSF51695">
    <property type="entry name" value="PLC-like phosphodiesterases"/>
    <property type="match status" value="1"/>
</dbReference>
<dbReference type="PROSITE" id="PS51704">
    <property type="entry name" value="GP_PDE"/>
    <property type="match status" value="1"/>
</dbReference>
<evidence type="ECO:0000259" key="2">
    <source>
        <dbReference type="PROSITE" id="PS51704"/>
    </source>
</evidence>
<dbReference type="AlphaFoldDB" id="A0A1K1N3L7"/>
<evidence type="ECO:0000313" key="4">
    <source>
        <dbReference type="Proteomes" id="UP000183461"/>
    </source>
</evidence>
<dbReference type="Pfam" id="PF03009">
    <property type="entry name" value="GDPD"/>
    <property type="match status" value="1"/>
</dbReference>
<feature type="transmembrane region" description="Helical" evidence="1">
    <location>
        <begin position="68"/>
        <end position="97"/>
    </location>
</feature>
<protein>
    <submittedName>
        <fullName evidence="3">Glycerophosphoryl diester phosphodiesterase</fullName>
    </submittedName>
</protein>
<feature type="transmembrane region" description="Helical" evidence="1">
    <location>
        <begin position="214"/>
        <end position="245"/>
    </location>
</feature>
<dbReference type="Gene3D" id="3.20.20.190">
    <property type="entry name" value="Phosphatidylinositol (PI) phosphodiesterase"/>
    <property type="match status" value="1"/>
</dbReference>
<dbReference type="Pfam" id="PF10110">
    <property type="entry name" value="GPDPase_memb"/>
    <property type="match status" value="1"/>
</dbReference>
<dbReference type="EMBL" id="FPIP01000003">
    <property type="protein sequence ID" value="SFW30034.1"/>
    <property type="molecule type" value="Genomic_DNA"/>
</dbReference>
<dbReference type="PANTHER" id="PTHR46211:SF1">
    <property type="entry name" value="GLYCEROPHOSPHODIESTER PHOSPHODIESTERASE, CYTOPLASMIC"/>
    <property type="match status" value="1"/>
</dbReference>
<feature type="domain" description="GP-PDE" evidence="2">
    <location>
        <begin position="351"/>
        <end position="585"/>
    </location>
</feature>
<accession>A0A1K1N3L7</accession>
<dbReference type="InterPro" id="IPR030395">
    <property type="entry name" value="GP_PDE_dom"/>
</dbReference>
<dbReference type="InterPro" id="IPR017946">
    <property type="entry name" value="PLC-like_Pdiesterase_TIM-brl"/>
</dbReference>
<proteinExistence type="predicted"/>
<dbReference type="Proteomes" id="UP000183461">
    <property type="component" value="Unassembled WGS sequence"/>
</dbReference>
<dbReference type="RefSeq" id="WP_072299982.1">
    <property type="nucleotide sequence ID" value="NZ_FPIP01000003.1"/>
</dbReference>
<evidence type="ECO:0000256" key="1">
    <source>
        <dbReference type="SAM" id="Phobius"/>
    </source>
</evidence>
<organism evidence="3 4">
    <name type="scientific">Ruminococcus flavefaciens</name>
    <dbReference type="NCBI Taxonomy" id="1265"/>
    <lineage>
        <taxon>Bacteria</taxon>
        <taxon>Bacillati</taxon>
        <taxon>Bacillota</taxon>
        <taxon>Clostridia</taxon>
        <taxon>Eubacteriales</taxon>
        <taxon>Oscillospiraceae</taxon>
        <taxon>Ruminococcus</taxon>
    </lineage>
</organism>
<reference evidence="3 4" key="1">
    <citation type="submission" date="2016-11" db="EMBL/GenBank/DDBJ databases">
        <authorList>
            <person name="Jaros S."/>
            <person name="Januszkiewicz K."/>
            <person name="Wedrychowicz H."/>
        </authorList>
    </citation>
    <scope>NUCLEOTIDE SEQUENCE [LARGE SCALE GENOMIC DNA]</scope>
    <source>
        <strain evidence="3 4">YL228</strain>
    </source>
</reference>
<keyword evidence="1" id="KW-0812">Transmembrane</keyword>
<dbReference type="GO" id="GO:0008081">
    <property type="term" value="F:phosphoric diester hydrolase activity"/>
    <property type="evidence" value="ECO:0007669"/>
    <property type="project" value="InterPro"/>
</dbReference>
<feature type="transmembrane region" description="Helical" evidence="1">
    <location>
        <begin position="315"/>
        <end position="333"/>
    </location>
</feature>
<dbReference type="PROSITE" id="PS50007">
    <property type="entry name" value="PIPLC_X_DOMAIN"/>
    <property type="match status" value="1"/>
</dbReference>
<keyword evidence="1" id="KW-0472">Membrane</keyword>
<name>A0A1K1N3L7_RUMFL</name>
<evidence type="ECO:0000313" key="3">
    <source>
        <dbReference type="EMBL" id="SFW30034.1"/>
    </source>
</evidence>
<dbReference type="PANTHER" id="PTHR46211">
    <property type="entry name" value="GLYCEROPHOSPHORYL DIESTER PHOSPHODIESTERASE"/>
    <property type="match status" value="1"/>
</dbReference>
<feature type="transmembrane region" description="Helical" evidence="1">
    <location>
        <begin position="167"/>
        <end position="193"/>
    </location>
</feature>
<feature type="transmembrane region" description="Helical" evidence="1">
    <location>
        <begin position="118"/>
        <end position="147"/>
    </location>
</feature>
<gene>
    <name evidence="3" type="ORF">SAMN02910280_1684</name>
</gene>
<dbReference type="GO" id="GO:0006629">
    <property type="term" value="P:lipid metabolic process"/>
    <property type="evidence" value="ECO:0007669"/>
    <property type="project" value="InterPro"/>
</dbReference>